<dbReference type="InterPro" id="IPR050810">
    <property type="entry name" value="Bact_Secretion_Sys_Channel"/>
</dbReference>
<dbReference type="PRINTS" id="PR00811">
    <property type="entry name" value="BCTERIALGSPD"/>
</dbReference>
<dbReference type="Proteomes" id="UP001204445">
    <property type="component" value="Unassembled WGS sequence"/>
</dbReference>
<comment type="caution">
    <text evidence="5">The sequence shown here is derived from an EMBL/GenBank/DDBJ whole genome shotgun (WGS) entry which is preliminary data.</text>
</comment>
<keyword evidence="3" id="KW-0732">Signal</keyword>
<protein>
    <submittedName>
        <fullName evidence="5">General secretion pathway protein D</fullName>
    </submittedName>
</protein>
<dbReference type="GO" id="GO:0009306">
    <property type="term" value="P:protein secretion"/>
    <property type="evidence" value="ECO:0007669"/>
    <property type="project" value="InterPro"/>
</dbReference>
<accession>A0AAE3HLA4</accession>
<name>A0AAE3HLA4_9GAMM</name>
<evidence type="ECO:0000259" key="4">
    <source>
        <dbReference type="Pfam" id="PF00263"/>
    </source>
</evidence>
<evidence type="ECO:0000313" key="6">
    <source>
        <dbReference type="Proteomes" id="UP001204445"/>
    </source>
</evidence>
<dbReference type="InterPro" id="IPR004846">
    <property type="entry name" value="T2SS/T3SS_dom"/>
</dbReference>
<proteinExistence type="inferred from homology"/>
<comment type="similarity">
    <text evidence="1">Belongs to the bacterial secretin family.</text>
</comment>
<sequence>MINPTSCRFLVLLAASALLSAGCAEIEPKPYSRSEGHIEASDPDAAPKAEIPEVTTQSPVLPEPTPAAALEKYTVVVNEVPVKELLFALARDADLNVDLYPGIDGLVTLNAVDQTLPQILDRISRQVDIRYEFEDNNIIVSPDTPFFKSYTVDYVNMSRNTTAGNQLATQINTTGGDTVGGGGGSGGGSRGGGNNSTTDVQSTSNNLFWQRLVSNVAAIIDDPIGQQRGSDGDIPSSANIVATPEAGTINVRATSKQHEYIEEHVSNVVESAQRQVLIQATIVEVELNDQYEAGVNWQALDIAESSLSIASNTIFNPIRAGAANIGNSVTGGDSTSSVLALEYDGNDFSSLINLLEEFGNTNVLSSPQLMVLNNQTAVLKAVENFVYFEIEADTTSTQTNAITTVDSEVRTVPIGVVMAVTPQISNSGVVTLNVRPTVSDQARDAVADPAIGLIRAQISQSNGGAASDIQIPDNLVPVIRVREMESMLRLNSGQTAVLGGLMQNRDVESENAIPGLSKIPLFGRAFQSKRRSLRKSELVIFLRPVIVNNPNLDQDLENYRQFLDQGFDKGSAERD</sequence>
<dbReference type="EMBL" id="JANUCT010000022">
    <property type="protein sequence ID" value="MCS3904416.1"/>
    <property type="molecule type" value="Genomic_DNA"/>
</dbReference>
<dbReference type="GO" id="GO:0015627">
    <property type="term" value="C:type II protein secretion system complex"/>
    <property type="evidence" value="ECO:0007669"/>
    <property type="project" value="TreeGrafter"/>
</dbReference>
<dbReference type="PANTHER" id="PTHR30332:SF17">
    <property type="entry name" value="TYPE IV PILIATION SYSTEM PROTEIN DR_0774-RELATED"/>
    <property type="match status" value="1"/>
</dbReference>
<feature type="chain" id="PRO_5041946387" evidence="3">
    <location>
        <begin position="27"/>
        <end position="575"/>
    </location>
</feature>
<dbReference type="AlphaFoldDB" id="A0AAE3HLA4"/>
<reference evidence="5" key="1">
    <citation type="submission" date="2022-08" db="EMBL/GenBank/DDBJ databases">
        <title>Genomic Encyclopedia of Type Strains, Phase III (KMG-III): the genomes of soil and plant-associated and newly described type strains.</title>
        <authorList>
            <person name="Whitman W."/>
        </authorList>
    </citation>
    <scope>NUCLEOTIDE SEQUENCE</scope>
    <source>
        <strain evidence="5">HMT 1</strain>
    </source>
</reference>
<dbReference type="InterPro" id="IPR001775">
    <property type="entry name" value="GspD/PilQ"/>
</dbReference>
<evidence type="ECO:0000256" key="3">
    <source>
        <dbReference type="SAM" id="SignalP"/>
    </source>
</evidence>
<dbReference type="RefSeq" id="WP_259057324.1">
    <property type="nucleotide sequence ID" value="NZ_JANUCT010000022.1"/>
</dbReference>
<keyword evidence="6" id="KW-1185">Reference proteome</keyword>
<dbReference type="PANTHER" id="PTHR30332">
    <property type="entry name" value="PROBABLE GENERAL SECRETION PATHWAY PROTEIN D"/>
    <property type="match status" value="1"/>
</dbReference>
<organism evidence="5 6">
    <name type="scientific">Methylohalomonas lacus</name>
    <dbReference type="NCBI Taxonomy" id="398773"/>
    <lineage>
        <taxon>Bacteria</taxon>
        <taxon>Pseudomonadati</taxon>
        <taxon>Pseudomonadota</taxon>
        <taxon>Gammaproteobacteria</taxon>
        <taxon>Methylohalomonadales</taxon>
        <taxon>Methylohalomonadaceae</taxon>
        <taxon>Methylohalomonas</taxon>
    </lineage>
</organism>
<dbReference type="Pfam" id="PF00263">
    <property type="entry name" value="Secretin"/>
    <property type="match status" value="1"/>
</dbReference>
<dbReference type="Gene3D" id="3.55.50.30">
    <property type="match status" value="1"/>
</dbReference>
<feature type="signal peptide" evidence="3">
    <location>
        <begin position="1"/>
        <end position="26"/>
    </location>
</feature>
<evidence type="ECO:0000313" key="5">
    <source>
        <dbReference type="EMBL" id="MCS3904416.1"/>
    </source>
</evidence>
<feature type="region of interest" description="Disordered" evidence="2">
    <location>
        <begin position="174"/>
        <end position="200"/>
    </location>
</feature>
<gene>
    <name evidence="5" type="ORF">J2T55_002452</name>
</gene>
<evidence type="ECO:0000256" key="2">
    <source>
        <dbReference type="SAM" id="MobiDB-lite"/>
    </source>
</evidence>
<feature type="compositionally biased region" description="Gly residues" evidence="2">
    <location>
        <begin position="177"/>
        <end position="194"/>
    </location>
</feature>
<feature type="domain" description="Type II/III secretion system secretin-like" evidence="4">
    <location>
        <begin position="355"/>
        <end position="547"/>
    </location>
</feature>
<evidence type="ECO:0000256" key="1">
    <source>
        <dbReference type="RuleBase" id="RU004003"/>
    </source>
</evidence>